<name>A0ABW4FMT4_9PSEU</name>
<protein>
    <submittedName>
        <fullName evidence="1">Uncharacterized protein</fullName>
    </submittedName>
</protein>
<reference evidence="2" key="1">
    <citation type="journal article" date="2019" name="Int. J. Syst. Evol. Microbiol.">
        <title>The Global Catalogue of Microorganisms (GCM) 10K type strain sequencing project: providing services to taxonomists for standard genome sequencing and annotation.</title>
        <authorList>
            <consortium name="The Broad Institute Genomics Platform"/>
            <consortium name="The Broad Institute Genome Sequencing Center for Infectious Disease"/>
            <person name="Wu L."/>
            <person name="Ma J."/>
        </authorList>
    </citation>
    <scope>NUCLEOTIDE SEQUENCE [LARGE SCALE GENOMIC DNA]</scope>
    <source>
        <strain evidence="2">JCM 12165</strain>
    </source>
</reference>
<keyword evidence="2" id="KW-1185">Reference proteome</keyword>
<dbReference type="Proteomes" id="UP001597145">
    <property type="component" value="Unassembled WGS sequence"/>
</dbReference>
<gene>
    <name evidence="1" type="ORF">ACFSCY_19560</name>
</gene>
<sequence>MQELTFDKLGVSIAESNDALGVAASERFAEAVRSALQTGTRSPSSWPPATHN</sequence>
<proteinExistence type="predicted"/>
<evidence type="ECO:0000313" key="2">
    <source>
        <dbReference type="Proteomes" id="UP001597145"/>
    </source>
</evidence>
<organism evidence="1 2">
    <name type="scientific">Pseudonocardia aurantiaca</name>
    <dbReference type="NCBI Taxonomy" id="75290"/>
    <lineage>
        <taxon>Bacteria</taxon>
        <taxon>Bacillati</taxon>
        <taxon>Actinomycetota</taxon>
        <taxon>Actinomycetes</taxon>
        <taxon>Pseudonocardiales</taxon>
        <taxon>Pseudonocardiaceae</taxon>
        <taxon>Pseudonocardia</taxon>
    </lineage>
</organism>
<evidence type="ECO:0000313" key="1">
    <source>
        <dbReference type="EMBL" id="MFD1531635.1"/>
    </source>
</evidence>
<accession>A0ABW4FMT4</accession>
<dbReference type="RefSeq" id="WP_343979642.1">
    <property type="nucleotide sequence ID" value="NZ_BAAAJG010000011.1"/>
</dbReference>
<comment type="caution">
    <text evidence="1">The sequence shown here is derived from an EMBL/GenBank/DDBJ whole genome shotgun (WGS) entry which is preliminary data.</text>
</comment>
<dbReference type="EMBL" id="JBHUCP010000014">
    <property type="protein sequence ID" value="MFD1531635.1"/>
    <property type="molecule type" value="Genomic_DNA"/>
</dbReference>